<dbReference type="Pfam" id="PF00005">
    <property type="entry name" value="ABC_tran"/>
    <property type="match status" value="1"/>
</dbReference>
<dbReference type="InterPro" id="IPR050388">
    <property type="entry name" value="ABC_Ni/Peptide_Import"/>
</dbReference>
<feature type="region of interest" description="Disordered" evidence="8">
    <location>
        <begin position="242"/>
        <end position="261"/>
    </location>
</feature>
<dbReference type="InterPro" id="IPR003593">
    <property type="entry name" value="AAA+_ATPase"/>
</dbReference>
<dbReference type="PANTHER" id="PTHR43297:SF2">
    <property type="entry name" value="DIPEPTIDE TRANSPORT ATP-BINDING PROTEIN DPPD"/>
    <property type="match status" value="1"/>
</dbReference>
<dbReference type="GO" id="GO:0005524">
    <property type="term" value="F:ATP binding"/>
    <property type="evidence" value="ECO:0007669"/>
    <property type="project" value="UniProtKB-KW"/>
</dbReference>
<dbReference type="PROSITE" id="PS50893">
    <property type="entry name" value="ABC_TRANSPORTER_2"/>
    <property type="match status" value="1"/>
</dbReference>
<dbReference type="SMART" id="SM00382">
    <property type="entry name" value="AAA"/>
    <property type="match status" value="1"/>
</dbReference>
<sequence length="261" mass="27202">MSPAVLTVTGLTVDYPGPVRAVDGVSFTLAAGEVLVLLGESGSGKTTVARAVLGLHGPAARVGGGVLLGTTDLRAASERELTRIRGRRIGYVAQDPTAALDPLRRIGSQLAEVLRRHGIAPGRRAARAAVPALLDAVGLADPERVARSHPHELSGGQRQRAAIALAIACGPELLLADEPTTALDVLLSAQVLDLFGRLREERGTALLLVTHDLDAARRVGGRVAVMREGRVVESGPAERVLSRPGHAFTAEPAAAREEAPR</sequence>
<dbReference type="OrthoDB" id="8036461at2"/>
<evidence type="ECO:0000259" key="9">
    <source>
        <dbReference type="PROSITE" id="PS50893"/>
    </source>
</evidence>
<dbReference type="InterPro" id="IPR027417">
    <property type="entry name" value="P-loop_NTPase"/>
</dbReference>
<dbReference type="GO" id="GO:0005886">
    <property type="term" value="C:plasma membrane"/>
    <property type="evidence" value="ECO:0007669"/>
    <property type="project" value="UniProtKB-SubCell"/>
</dbReference>
<accession>A0A3B0A145</accession>
<keyword evidence="3" id="KW-0813">Transport</keyword>
<dbReference type="Gene3D" id="3.40.50.300">
    <property type="entry name" value="P-loop containing nucleotide triphosphate hydrolases"/>
    <property type="match status" value="1"/>
</dbReference>
<evidence type="ECO:0000256" key="5">
    <source>
        <dbReference type="ARBA" id="ARBA00022741"/>
    </source>
</evidence>
<reference evidence="10 11" key="1">
    <citation type="journal article" date="2015" name="Antonie Van Leeuwenhoek">
        <title>Streptomyces klenkii sp. nov., isolated from deep marine sediment.</title>
        <authorList>
            <person name="Veyisoglu A."/>
            <person name="Sahin N."/>
        </authorList>
    </citation>
    <scope>NUCLEOTIDE SEQUENCE [LARGE SCALE GENOMIC DNA]</scope>
    <source>
        <strain evidence="10 11">KCTC 29202</strain>
    </source>
</reference>
<dbReference type="Proteomes" id="UP000270343">
    <property type="component" value="Unassembled WGS sequence"/>
</dbReference>
<evidence type="ECO:0000256" key="2">
    <source>
        <dbReference type="ARBA" id="ARBA00005417"/>
    </source>
</evidence>
<comment type="similarity">
    <text evidence="2">Belongs to the ABC transporter superfamily.</text>
</comment>
<comment type="subcellular location">
    <subcellularLocation>
        <location evidence="1">Cell membrane</location>
        <topology evidence="1">Peripheral membrane protein</topology>
    </subcellularLocation>
</comment>
<evidence type="ECO:0000313" key="11">
    <source>
        <dbReference type="Proteomes" id="UP000270343"/>
    </source>
</evidence>
<evidence type="ECO:0000256" key="3">
    <source>
        <dbReference type="ARBA" id="ARBA00022448"/>
    </source>
</evidence>
<dbReference type="CDD" id="cd03257">
    <property type="entry name" value="ABC_NikE_OppD_transporters"/>
    <property type="match status" value="1"/>
</dbReference>
<evidence type="ECO:0000256" key="8">
    <source>
        <dbReference type="SAM" id="MobiDB-lite"/>
    </source>
</evidence>
<dbReference type="GO" id="GO:0016887">
    <property type="term" value="F:ATP hydrolysis activity"/>
    <property type="evidence" value="ECO:0007669"/>
    <property type="project" value="InterPro"/>
</dbReference>
<dbReference type="EMBL" id="RBAM01000130">
    <property type="protein sequence ID" value="RKN53286.1"/>
    <property type="molecule type" value="Genomic_DNA"/>
</dbReference>
<comment type="caution">
    <text evidence="10">The sequence shown here is derived from an EMBL/GenBank/DDBJ whole genome shotgun (WGS) entry which is preliminary data.</text>
</comment>
<keyword evidence="11" id="KW-1185">Reference proteome</keyword>
<keyword evidence="6 10" id="KW-0067">ATP-binding</keyword>
<dbReference type="AlphaFoldDB" id="A0A3B0A145"/>
<name>A0A3B0A145_9ACTN</name>
<dbReference type="RefSeq" id="WP_120760439.1">
    <property type="nucleotide sequence ID" value="NZ_RBAM01000130.1"/>
</dbReference>
<evidence type="ECO:0000256" key="6">
    <source>
        <dbReference type="ARBA" id="ARBA00022840"/>
    </source>
</evidence>
<keyword evidence="4" id="KW-1003">Cell membrane</keyword>
<evidence type="ECO:0000256" key="4">
    <source>
        <dbReference type="ARBA" id="ARBA00022475"/>
    </source>
</evidence>
<dbReference type="PROSITE" id="PS00211">
    <property type="entry name" value="ABC_TRANSPORTER_1"/>
    <property type="match status" value="1"/>
</dbReference>
<organism evidence="10 11">
    <name type="scientific">Streptomyces klenkii</name>
    <dbReference type="NCBI Taxonomy" id="1420899"/>
    <lineage>
        <taxon>Bacteria</taxon>
        <taxon>Bacillati</taxon>
        <taxon>Actinomycetota</taxon>
        <taxon>Actinomycetes</taxon>
        <taxon>Kitasatosporales</taxon>
        <taxon>Streptomycetaceae</taxon>
        <taxon>Streptomyces</taxon>
    </lineage>
</organism>
<evidence type="ECO:0000256" key="1">
    <source>
        <dbReference type="ARBA" id="ARBA00004202"/>
    </source>
</evidence>
<proteinExistence type="inferred from homology"/>
<dbReference type="InterPro" id="IPR017871">
    <property type="entry name" value="ABC_transporter-like_CS"/>
</dbReference>
<keyword evidence="7" id="KW-0472">Membrane</keyword>
<keyword evidence="5" id="KW-0547">Nucleotide-binding</keyword>
<dbReference type="InterPro" id="IPR003439">
    <property type="entry name" value="ABC_transporter-like_ATP-bd"/>
</dbReference>
<evidence type="ECO:0000313" key="10">
    <source>
        <dbReference type="EMBL" id="RKN53286.1"/>
    </source>
</evidence>
<feature type="domain" description="ABC transporter" evidence="9">
    <location>
        <begin position="6"/>
        <end position="253"/>
    </location>
</feature>
<dbReference type="InterPro" id="IPR025662">
    <property type="entry name" value="Sigma_54_int_dom_ATP-bd_1"/>
</dbReference>
<protein>
    <submittedName>
        <fullName evidence="10">ABC transporter ATP-binding protein</fullName>
    </submittedName>
</protein>
<evidence type="ECO:0000256" key="7">
    <source>
        <dbReference type="ARBA" id="ARBA00023136"/>
    </source>
</evidence>
<dbReference type="PANTHER" id="PTHR43297">
    <property type="entry name" value="OLIGOPEPTIDE TRANSPORT ATP-BINDING PROTEIN APPD"/>
    <property type="match status" value="1"/>
</dbReference>
<dbReference type="SUPFAM" id="SSF52540">
    <property type="entry name" value="P-loop containing nucleoside triphosphate hydrolases"/>
    <property type="match status" value="1"/>
</dbReference>
<dbReference type="PROSITE" id="PS00675">
    <property type="entry name" value="SIGMA54_INTERACT_1"/>
    <property type="match status" value="1"/>
</dbReference>
<gene>
    <name evidence="10" type="ORF">D7231_35170</name>
</gene>